<accession>A0A1Q3AMY5</accession>
<dbReference type="STRING" id="3775.A0A1Q3AMY5"/>
<feature type="non-terminal residue" evidence="19">
    <location>
        <position position="1"/>
    </location>
</feature>
<dbReference type="InterPro" id="IPR000209">
    <property type="entry name" value="Peptidase_S8/S53_dom"/>
</dbReference>
<feature type="domain" description="Peptidase S8/S53" evidence="15">
    <location>
        <begin position="136"/>
        <end position="589"/>
    </location>
</feature>
<feature type="active site" description="Charge relay system" evidence="12 13">
    <location>
        <position position="216"/>
    </location>
</feature>
<evidence type="ECO:0000256" key="9">
    <source>
        <dbReference type="ARBA" id="ARBA00022825"/>
    </source>
</evidence>
<evidence type="ECO:0000256" key="3">
    <source>
        <dbReference type="ARBA" id="ARBA00011073"/>
    </source>
</evidence>
<keyword evidence="6 13" id="KW-0645">Protease</keyword>
<dbReference type="GO" id="GO:0009610">
    <property type="term" value="P:response to symbiotic fungus"/>
    <property type="evidence" value="ECO:0007669"/>
    <property type="project" value="UniProtKB-ARBA"/>
</dbReference>
<keyword evidence="20" id="KW-1185">Reference proteome</keyword>
<dbReference type="InterPro" id="IPR041469">
    <property type="entry name" value="Subtilisin-like_FN3"/>
</dbReference>
<dbReference type="InterPro" id="IPR003137">
    <property type="entry name" value="PA_domain"/>
</dbReference>
<dbReference type="Proteomes" id="UP000187406">
    <property type="component" value="Unassembled WGS sequence"/>
</dbReference>
<comment type="function">
    <text evidence="1">Required for arbuscular mycorrhiza (AM) development during AM symbiosis with AM fungi (e.g. Glomeromycota intraradices).</text>
</comment>
<keyword evidence="8 13" id="KW-0378">Hydrolase</keyword>
<evidence type="ECO:0000259" key="16">
    <source>
        <dbReference type="Pfam" id="PF02225"/>
    </source>
</evidence>
<sequence length="773" mass="82764">LLEIMSLFWALSFTALLSFSFVSCDTNVQETQTFIVRVENDLKPSAFSDVEDWYSSTIESFGSNSHSSSILHVYKTVFHGFSAKITPQQALELEKRQEILGVFPDRIRKIQTTRSPEFLGLDSSTPNGLLKESDAGSNVVIGFLDTGIWPERNSFHDQDLGPIPSKWKGECVQGERFPTTTCNKKIIGARYFTDGYDAMIKTNNLGLKSARDTIGHGTHTASTAAGRAVSNASFIGFAGGHAVGIAPKARIAIYKVCWEGGCMESDILAGLDKALEDGVDVLSISLGSDHATPYYMDMVAIASFGAMEKGVFISAAAGNSGSLEGTVTNIAPWITTVGASTIDRKFPADLLLQDGTVIKGSSLYNGKSFKAYVPLIYGGKSSMQTNGTSFGGSVCLPDALDKELVRGKIVVCDRGLISRTAKGIAVRDAGGVGVVVANVAPSGEGLTADAHLIPGLAITESGRGKLLDYISSSPNPQATIVFHGTQMGVQPAPIVASFSSRGPNLETPYVMKPDVIAPGVDILAAWPDDVSPTGLSDDSRRTEFNILSGTSMSCPHLTGVAALLKGAHPEWTPAMIKSAIMTTAYTRDHNGKPLLDSKDDNVSSLWAMGAGHVDPEKAVDPGLVYDLTADDYLDFLCASNYSIKEIRAITRKSVSCSTKKRSPWDLNYPAISVVIDEARLVSLEVTRTVTYVGEAPSSSYNVSVTNPNGVNVTVEPQKMEFSKMGETQSYKVRVSADMKEVPRGSMESEFGQLTWTDGKHQVTSPIVVILLKP</sequence>
<evidence type="ECO:0000256" key="5">
    <source>
        <dbReference type="ARBA" id="ARBA00022525"/>
    </source>
</evidence>
<keyword evidence="5" id="KW-0964">Secreted</keyword>
<dbReference type="InParanoid" id="A0A1Q3AMY5"/>
<evidence type="ECO:0000313" key="19">
    <source>
        <dbReference type="EMBL" id="GAV56995.1"/>
    </source>
</evidence>
<dbReference type="GO" id="GO:0006508">
    <property type="term" value="P:proteolysis"/>
    <property type="evidence" value="ECO:0007669"/>
    <property type="project" value="UniProtKB-KW"/>
</dbReference>
<evidence type="ECO:0000256" key="6">
    <source>
        <dbReference type="ARBA" id="ARBA00022670"/>
    </source>
</evidence>
<dbReference type="InterPro" id="IPR037045">
    <property type="entry name" value="S8pro/Inhibitor_I9_sf"/>
</dbReference>
<dbReference type="Gene3D" id="3.40.50.200">
    <property type="entry name" value="Peptidase S8/S53 domain"/>
    <property type="match status" value="1"/>
</dbReference>
<dbReference type="InterPro" id="IPR015500">
    <property type="entry name" value="Peptidase_S8_subtilisin-rel"/>
</dbReference>
<evidence type="ECO:0000259" key="15">
    <source>
        <dbReference type="Pfam" id="PF00082"/>
    </source>
</evidence>
<keyword evidence="11" id="KW-0325">Glycoprotein</keyword>
<dbReference type="FunFam" id="2.60.40.2310:FF:000001">
    <property type="entry name" value="Subtilisin-like protease SBT1.5"/>
    <property type="match status" value="1"/>
</dbReference>
<dbReference type="Gene3D" id="3.30.70.80">
    <property type="entry name" value="Peptidase S8 propeptide/proteinase inhibitor I9"/>
    <property type="match status" value="1"/>
</dbReference>
<dbReference type="Pfam" id="PF17766">
    <property type="entry name" value="fn3_6"/>
    <property type="match status" value="1"/>
</dbReference>
<evidence type="ECO:0000256" key="7">
    <source>
        <dbReference type="ARBA" id="ARBA00022729"/>
    </source>
</evidence>
<protein>
    <submittedName>
        <fullName evidence="19">Peptidase_S8 domain-containing protein/PA domain-containing protein/Inhibitor_I9 domain-containing protein</fullName>
    </submittedName>
</protein>
<feature type="domain" description="PA" evidence="16">
    <location>
        <begin position="400"/>
        <end position="460"/>
    </location>
</feature>
<feature type="domain" description="Subtilisin-like protease fibronectin type-III" evidence="18">
    <location>
        <begin position="665"/>
        <end position="768"/>
    </location>
</feature>
<keyword evidence="9 13" id="KW-0720">Serine protease</keyword>
<dbReference type="GO" id="GO:0009609">
    <property type="term" value="P:response to symbiotic bacterium"/>
    <property type="evidence" value="ECO:0007669"/>
    <property type="project" value="UniProtKB-ARBA"/>
</dbReference>
<feature type="chain" id="PRO_5012479004" evidence="14">
    <location>
        <begin position="25"/>
        <end position="773"/>
    </location>
</feature>
<dbReference type="FunFam" id="3.40.50.200:FF:000006">
    <property type="entry name" value="Subtilisin-like protease SBT1.5"/>
    <property type="match status" value="1"/>
</dbReference>
<comment type="subcellular location">
    <subcellularLocation>
        <location evidence="2">Secreted</location>
        <location evidence="2">Extracellular space</location>
        <location evidence="2">Apoplast</location>
    </subcellularLocation>
</comment>
<evidence type="ECO:0000259" key="17">
    <source>
        <dbReference type="Pfam" id="PF05922"/>
    </source>
</evidence>
<dbReference type="InterPro" id="IPR036852">
    <property type="entry name" value="Peptidase_S8/S53_dom_sf"/>
</dbReference>
<evidence type="ECO:0000256" key="1">
    <source>
        <dbReference type="ARBA" id="ARBA00002076"/>
    </source>
</evidence>
<evidence type="ECO:0000256" key="14">
    <source>
        <dbReference type="SAM" id="SignalP"/>
    </source>
</evidence>
<dbReference type="InterPro" id="IPR010259">
    <property type="entry name" value="S8pro/Inhibitor_I9"/>
</dbReference>
<evidence type="ECO:0000256" key="4">
    <source>
        <dbReference type="ARBA" id="ARBA00022523"/>
    </source>
</evidence>
<keyword evidence="7 14" id="KW-0732">Signal</keyword>
<dbReference type="Pfam" id="PF02225">
    <property type="entry name" value="PA"/>
    <property type="match status" value="1"/>
</dbReference>
<dbReference type="SUPFAM" id="SSF52743">
    <property type="entry name" value="Subtilisin-like"/>
    <property type="match status" value="1"/>
</dbReference>
<dbReference type="FunFam" id="3.30.70.80:FF:000003">
    <property type="entry name" value="Subtilisin-like protease SBT1.9"/>
    <property type="match status" value="1"/>
</dbReference>
<dbReference type="Gene3D" id="3.50.30.30">
    <property type="match status" value="1"/>
</dbReference>
<feature type="active site" description="Charge relay system" evidence="12 13">
    <location>
        <position position="551"/>
    </location>
</feature>
<dbReference type="PROSITE" id="PS51892">
    <property type="entry name" value="SUBTILASE"/>
    <property type="match status" value="1"/>
</dbReference>
<dbReference type="EMBL" id="BDDD01000011">
    <property type="protein sequence ID" value="GAV56995.1"/>
    <property type="molecule type" value="Genomic_DNA"/>
</dbReference>
<feature type="signal peptide" evidence="14">
    <location>
        <begin position="1"/>
        <end position="24"/>
    </location>
</feature>
<dbReference type="CDD" id="cd02120">
    <property type="entry name" value="PA_subtilisin_like"/>
    <property type="match status" value="1"/>
</dbReference>
<evidence type="ECO:0000256" key="12">
    <source>
        <dbReference type="PIRSR" id="PIRSR615500-1"/>
    </source>
</evidence>
<feature type="active site" description="Charge relay system" evidence="12 13">
    <location>
        <position position="145"/>
    </location>
</feature>
<dbReference type="Pfam" id="PF05922">
    <property type="entry name" value="Inhibitor_I9"/>
    <property type="match status" value="1"/>
</dbReference>
<evidence type="ECO:0000259" key="18">
    <source>
        <dbReference type="Pfam" id="PF17766"/>
    </source>
</evidence>
<dbReference type="InterPro" id="IPR045051">
    <property type="entry name" value="SBT"/>
</dbReference>
<dbReference type="GO" id="GO:0004252">
    <property type="term" value="F:serine-type endopeptidase activity"/>
    <property type="evidence" value="ECO:0007669"/>
    <property type="project" value="UniProtKB-UniRule"/>
</dbReference>
<evidence type="ECO:0000256" key="2">
    <source>
        <dbReference type="ARBA" id="ARBA00004271"/>
    </source>
</evidence>
<feature type="domain" description="Inhibitor I9" evidence="17">
    <location>
        <begin position="33"/>
        <end position="110"/>
    </location>
</feature>
<name>A0A1Q3AMY5_CEPFO</name>
<dbReference type="FunFam" id="3.50.30.30:FF:000005">
    <property type="entry name" value="subtilisin-like protease SBT1.5"/>
    <property type="match status" value="1"/>
</dbReference>
<dbReference type="GO" id="GO:0048046">
    <property type="term" value="C:apoplast"/>
    <property type="evidence" value="ECO:0007669"/>
    <property type="project" value="UniProtKB-SubCell"/>
</dbReference>
<evidence type="ECO:0000313" key="20">
    <source>
        <dbReference type="Proteomes" id="UP000187406"/>
    </source>
</evidence>
<evidence type="ECO:0000256" key="10">
    <source>
        <dbReference type="ARBA" id="ARBA00023145"/>
    </source>
</evidence>
<keyword evidence="10" id="KW-0865">Zymogen</keyword>
<gene>
    <name evidence="19" type="ORF">CFOL_v3_00534</name>
</gene>
<dbReference type="InterPro" id="IPR034197">
    <property type="entry name" value="Peptidases_S8_3"/>
</dbReference>
<dbReference type="PANTHER" id="PTHR10795">
    <property type="entry name" value="PROPROTEIN CONVERTASE SUBTILISIN/KEXIN"/>
    <property type="match status" value="1"/>
</dbReference>
<dbReference type="AlphaFoldDB" id="A0A1Q3AMY5"/>
<proteinExistence type="inferred from homology"/>
<evidence type="ECO:0000256" key="8">
    <source>
        <dbReference type="ARBA" id="ARBA00022801"/>
    </source>
</evidence>
<dbReference type="Pfam" id="PF00082">
    <property type="entry name" value="Peptidase_S8"/>
    <property type="match status" value="1"/>
</dbReference>
<evidence type="ECO:0000256" key="11">
    <source>
        <dbReference type="ARBA" id="ARBA00023180"/>
    </source>
</evidence>
<organism evidence="19 20">
    <name type="scientific">Cephalotus follicularis</name>
    <name type="common">Albany pitcher plant</name>
    <dbReference type="NCBI Taxonomy" id="3775"/>
    <lineage>
        <taxon>Eukaryota</taxon>
        <taxon>Viridiplantae</taxon>
        <taxon>Streptophyta</taxon>
        <taxon>Embryophyta</taxon>
        <taxon>Tracheophyta</taxon>
        <taxon>Spermatophyta</taxon>
        <taxon>Magnoliopsida</taxon>
        <taxon>eudicotyledons</taxon>
        <taxon>Gunneridae</taxon>
        <taxon>Pentapetalae</taxon>
        <taxon>rosids</taxon>
        <taxon>fabids</taxon>
        <taxon>Oxalidales</taxon>
        <taxon>Cephalotaceae</taxon>
        <taxon>Cephalotus</taxon>
    </lineage>
</organism>
<dbReference type="GO" id="GO:0048731">
    <property type="term" value="P:system development"/>
    <property type="evidence" value="ECO:0007669"/>
    <property type="project" value="UniProtKB-ARBA"/>
</dbReference>
<comment type="caution">
    <text evidence="19">The sequence shown here is derived from an EMBL/GenBank/DDBJ whole genome shotgun (WGS) entry which is preliminary data.</text>
</comment>
<dbReference type="CDD" id="cd04852">
    <property type="entry name" value="Peptidases_S8_3"/>
    <property type="match status" value="1"/>
</dbReference>
<reference evidence="20" key="1">
    <citation type="submission" date="2016-04" db="EMBL/GenBank/DDBJ databases">
        <title>Cephalotus genome sequencing.</title>
        <authorList>
            <person name="Fukushima K."/>
            <person name="Hasebe M."/>
            <person name="Fang X."/>
        </authorList>
    </citation>
    <scope>NUCLEOTIDE SEQUENCE [LARGE SCALE GENOMIC DNA]</scope>
    <source>
        <strain evidence="20">cv. St1</strain>
    </source>
</reference>
<evidence type="ECO:0000256" key="13">
    <source>
        <dbReference type="PROSITE-ProRule" id="PRU01240"/>
    </source>
</evidence>
<dbReference type="Gene3D" id="2.60.40.2310">
    <property type="match status" value="1"/>
</dbReference>
<comment type="similarity">
    <text evidence="3 13">Belongs to the peptidase S8 family.</text>
</comment>
<dbReference type="OrthoDB" id="206201at2759"/>
<dbReference type="PRINTS" id="PR00723">
    <property type="entry name" value="SUBTILISIN"/>
</dbReference>
<keyword evidence="4" id="KW-0052">Apoplast</keyword>